<gene>
    <name evidence="5" type="primary">LOC106157201</name>
</gene>
<evidence type="ECO:0000313" key="5">
    <source>
        <dbReference type="RefSeq" id="XP_013388232.1"/>
    </source>
</evidence>
<dbReference type="Proteomes" id="UP000085678">
    <property type="component" value="Unplaced"/>
</dbReference>
<dbReference type="AlphaFoldDB" id="A0A1S3HQB7"/>
<evidence type="ECO:0000256" key="1">
    <source>
        <dbReference type="ARBA" id="ARBA00023125"/>
    </source>
</evidence>
<keyword evidence="4" id="KW-1185">Reference proteome</keyword>
<dbReference type="InterPro" id="IPR036388">
    <property type="entry name" value="WH-like_DNA-bd_sf"/>
</dbReference>
<dbReference type="STRING" id="7574.A0A1S3HQB7"/>
<dbReference type="PROSITE" id="PS51526">
    <property type="entry name" value="RFX_DBD"/>
    <property type="match status" value="1"/>
</dbReference>
<feature type="domain" description="RFX-type winged-helix" evidence="3">
    <location>
        <begin position="94"/>
        <end position="169"/>
    </location>
</feature>
<sequence>MTETLIYKVKRPQRLPITKESCRRLLKYKSNDVNLNTLSCTADCDLENVHLQHARKVMTDMTHDFDATSSSVQRFQRTYSMSLYQSAAAQAPDIVKWLEQNFEEGLNVSVQRCEVYAEYLDFCATCCVDPINAASLGKMLRMVFPGVRTRRLGTRGQSKYHYYGIKIKKKSVSQTPLLSHMSEGKILLSYSFLTEEGSQNSKMSTTGTPGSLISSFSSWDIPGCELFESLDLPGLEGSESDSLSLSADHPVGMRSTEGGGLAAKGGLKHERNSPCQRDSGLPEFPGTERLRVPLHLKEKTTVFLLLYRHHCQRVLDSVVRANFAEVENLLKSFWRSLPLRLQPLLLSPFTVDLILLYDLTLYRMLASTLFPTLCQEMSASLKSELRRFAVDLQRWFEDALRRQPLLLRNKILEGAGFFCRWLKHQTEVCHIVSSASTILQNAAHVSQLRDDWLRLDLPHIARHGRWVLKGEDLRRSGQTEEERLIQKCA</sequence>
<feature type="region of interest" description="Disordered" evidence="2">
    <location>
        <begin position="260"/>
        <end position="282"/>
    </location>
</feature>
<protein>
    <submittedName>
        <fullName evidence="5">Transcription factor RFX4</fullName>
    </submittedName>
</protein>
<dbReference type="PANTHER" id="PTHR12619">
    <property type="entry name" value="RFX TRANSCRIPTION FACTOR FAMILY"/>
    <property type="match status" value="1"/>
</dbReference>
<dbReference type="FunFam" id="1.10.10.10:FF:000422">
    <property type="entry name" value="DNA-binding protein RFX7"/>
    <property type="match status" value="1"/>
</dbReference>
<dbReference type="Gene3D" id="1.10.10.10">
    <property type="entry name" value="Winged helix-like DNA-binding domain superfamily/Winged helix DNA-binding domain"/>
    <property type="match status" value="1"/>
</dbReference>
<keyword evidence="1" id="KW-0238">DNA-binding</keyword>
<dbReference type="InterPro" id="IPR057321">
    <property type="entry name" value="RFX1-4/6/8-like_BCD"/>
</dbReference>
<dbReference type="InParanoid" id="A0A1S3HQB7"/>
<proteinExistence type="predicted"/>
<evidence type="ECO:0000259" key="3">
    <source>
        <dbReference type="PROSITE" id="PS51526"/>
    </source>
</evidence>
<dbReference type="GO" id="GO:0000981">
    <property type="term" value="F:DNA-binding transcription factor activity, RNA polymerase II-specific"/>
    <property type="evidence" value="ECO:0007669"/>
    <property type="project" value="TreeGrafter"/>
</dbReference>
<accession>A0A1S3HQB7</accession>
<reference evidence="5" key="1">
    <citation type="submission" date="2025-08" db="UniProtKB">
        <authorList>
            <consortium name="RefSeq"/>
        </authorList>
    </citation>
    <scope>IDENTIFICATION</scope>
    <source>
        <tissue evidence="5">Gonads</tissue>
    </source>
</reference>
<evidence type="ECO:0000313" key="4">
    <source>
        <dbReference type="Proteomes" id="UP000085678"/>
    </source>
</evidence>
<dbReference type="PANTHER" id="PTHR12619:SF5">
    <property type="entry name" value="TRANSCRIPTION FACTOR RFX4"/>
    <property type="match status" value="1"/>
</dbReference>
<dbReference type="GO" id="GO:0000978">
    <property type="term" value="F:RNA polymerase II cis-regulatory region sequence-specific DNA binding"/>
    <property type="evidence" value="ECO:0007669"/>
    <property type="project" value="TreeGrafter"/>
</dbReference>
<dbReference type="KEGG" id="lak:106157201"/>
<dbReference type="GeneID" id="106157201"/>
<dbReference type="OrthoDB" id="10056949at2759"/>
<dbReference type="Pfam" id="PF02257">
    <property type="entry name" value="RFX_DNA_binding"/>
    <property type="match status" value="1"/>
</dbReference>
<evidence type="ECO:0000256" key="2">
    <source>
        <dbReference type="SAM" id="MobiDB-lite"/>
    </source>
</evidence>
<dbReference type="Pfam" id="PF25340">
    <property type="entry name" value="BCD_RFX"/>
    <property type="match status" value="1"/>
</dbReference>
<dbReference type="InterPro" id="IPR003150">
    <property type="entry name" value="DNA-bd_RFX"/>
</dbReference>
<organism evidence="4 5">
    <name type="scientific">Lingula anatina</name>
    <name type="common">Brachiopod</name>
    <name type="synonym">Lingula unguis</name>
    <dbReference type="NCBI Taxonomy" id="7574"/>
    <lineage>
        <taxon>Eukaryota</taxon>
        <taxon>Metazoa</taxon>
        <taxon>Spiralia</taxon>
        <taxon>Lophotrochozoa</taxon>
        <taxon>Brachiopoda</taxon>
        <taxon>Linguliformea</taxon>
        <taxon>Lingulata</taxon>
        <taxon>Lingulida</taxon>
        <taxon>Linguloidea</taxon>
        <taxon>Lingulidae</taxon>
        <taxon>Lingula</taxon>
    </lineage>
</organism>
<dbReference type="InterPro" id="IPR039779">
    <property type="entry name" value="RFX-like"/>
</dbReference>
<dbReference type="RefSeq" id="XP_013388232.1">
    <property type="nucleotide sequence ID" value="XM_013532778.1"/>
</dbReference>
<dbReference type="SUPFAM" id="SSF46785">
    <property type="entry name" value="Winged helix' DNA-binding domain"/>
    <property type="match status" value="1"/>
</dbReference>
<dbReference type="InterPro" id="IPR036390">
    <property type="entry name" value="WH_DNA-bd_sf"/>
</dbReference>
<name>A0A1S3HQB7_LINAN</name>